<dbReference type="InterPro" id="IPR002104">
    <property type="entry name" value="Integrase_catalytic"/>
</dbReference>
<feature type="domain" description="Core-binding (CB)" evidence="5">
    <location>
        <begin position="60"/>
        <end position="139"/>
    </location>
</feature>
<evidence type="ECO:0000256" key="4">
    <source>
        <dbReference type="PROSITE-ProRule" id="PRU01248"/>
    </source>
</evidence>
<dbReference type="InterPro" id="IPR013762">
    <property type="entry name" value="Integrase-like_cat_sf"/>
</dbReference>
<dbReference type="GO" id="GO:0006310">
    <property type="term" value="P:DNA recombination"/>
    <property type="evidence" value="ECO:0007669"/>
    <property type="project" value="UniProtKB-KW"/>
</dbReference>
<dbReference type="Gene3D" id="1.10.443.10">
    <property type="entry name" value="Intergrase catalytic core"/>
    <property type="match status" value="1"/>
</dbReference>
<dbReference type="Proteomes" id="UP000256838">
    <property type="component" value="Unassembled WGS sequence"/>
</dbReference>
<dbReference type="InterPro" id="IPR044068">
    <property type="entry name" value="CB"/>
</dbReference>
<dbReference type="InterPro" id="IPR011010">
    <property type="entry name" value="DNA_brk_join_enz"/>
</dbReference>
<dbReference type="GO" id="GO:0003677">
    <property type="term" value="F:DNA binding"/>
    <property type="evidence" value="ECO:0007669"/>
    <property type="project" value="UniProtKB-UniRule"/>
</dbReference>
<dbReference type="AlphaFoldDB" id="A0A3D8K516"/>
<dbReference type="Pfam" id="PF22022">
    <property type="entry name" value="Phage_int_M"/>
    <property type="match status" value="1"/>
</dbReference>
<evidence type="ECO:0000256" key="3">
    <source>
        <dbReference type="ARBA" id="ARBA00023172"/>
    </source>
</evidence>
<accession>A0A3D8K516</accession>
<evidence type="ECO:0000259" key="5">
    <source>
        <dbReference type="PROSITE" id="PS51900"/>
    </source>
</evidence>
<proteinExistence type="predicted"/>
<dbReference type="SUPFAM" id="SSF56349">
    <property type="entry name" value="DNA breaking-rejoining enzymes"/>
    <property type="match status" value="1"/>
</dbReference>
<comment type="caution">
    <text evidence="6">The sequence shown here is derived from an EMBL/GenBank/DDBJ whole genome shotgun (WGS) entry which is preliminary data.</text>
</comment>
<gene>
    <name evidence="6" type="ORF">DWV00_07105</name>
</gene>
<sequence>MGRRRKTNLDLPPRMHMKGGRYYHVGTSLPRQWTPLGTDLNEARRKWAEIEAEPAQDEDRTFAVVARRYMREVLPTKSPRTRSDNLKELENLKAVFGAMPIDAITPVHVREYLDIRGETAKVRANREKALLSHIYNKAREWGYTSASNPCAGVKGFRESGRDIYVTDDAFRAVHAVAHSTLQDAMDLAYLTGQRPADVLKVKRADIRGDHLHIVQNKTGKHLRIAIEGELKAVIERIIARPRKMTGANLLQNDDGTPVSPFELRSRFDKARKLAGVSFQFRDIRAKAASDTGDLSHSQKLLGHQSRNMTEHYVRSRIGERVRPVR</sequence>
<dbReference type="EMBL" id="QRGA01000003">
    <property type="protein sequence ID" value="RDV00123.1"/>
    <property type="molecule type" value="Genomic_DNA"/>
</dbReference>
<keyword evidence="2 4" id="KW-0238">DNA-binding</keyword>
<evidence type="ECO:0000313" key="6">
    <source>
        <dbReference type="EMBL" id="RDV00123.1"/>
    </source>
</evidence>
<dbReference type="GO" id="GO:0015074">
    <property type="term" value="P:DNA integration"/>
    <property type="evidence" value="ECO:0007669"/>
    <property type="project" value="UniProtKB-KW"/>
</dbReference>
<keyword evidence="3" id="KW-0233">DNA recombination</keyword>
<dbReference type="OrthoDB" id="662444at2"/>
<reference evidence="6 7" key="1">
    <citation type="submission" date="2018-08" db="EMBL/GenBank/DDBJ databases">
        <title>Paraburkholderia sp. DHOM06 isolated from forest soil.</title>
        <authorList>
            <person name="Gao Z.-H."/>
            <person name="Qiu L.-H."/>
        </authorList>
    </citation>
    <scope>NUCLEOTIDE SEQUENCE [LARGE SCALE GENOMIC DNA]</scope>
    <source>
        <strain evidence="6 7">DHOM06</strain>
    </source>
</reference>
<organism evidence="6 7">
    <name type="scientific">Trinickia dinghuensis</name>
    <dbReference type="NCBI Taxonomy" id="2291023"/>
    <lineage>
        <taxon>Bacteria</taxon>
        <taxon>Pseudomonadati</taxon>
        <taxon>Pseudomonadota</taxon>
        <taxon>Betaproteobacteria</taxon>
        <taxon>Burkholderiales</taxon>
        <taxon>Burkholderiaceae</taxon>
        <taxon>Trinickia</taxon>
    </lineage>
</organism>
<dbReference type="Gene3D" id="1.10.150.130">
    <property type="match status" value="1"/>
</dbReference>
<dbReference type="InterPro" id="IPR010998">
    <property type="entry name" value="Integrase_recombinase_N"/>
</dbReference>
<evidence type="ECO:0000256" key="1">
    <source>
        <dbReference type="ARBA" id="ARBA00022908"/>
    </source>
</evidence>
<dbReference type="PROSITE" id="PS51900">
    <property type="entry name" value="CB"/>
    <property type="match status" value="1"/>
</dbReference>
<evidence type="ECO:0000313" key="7">
    <source>
        <dbReference type="Proteomes" id="UP000256838"/>
    </source>
</evidence>
<protein>
    <submittedName>
        <fullName evidence="6">Integrase</fullName>
    </submittedName>
</protein>
<name>A0A3D8K516_9BURK</name>
<keyword evidence="7" id="KW-1185">Reference proteome</keyword>
<keyword evidence="1" id="KW-0229">DNA integration</keyword>
<evidence type="ECO:0000256" key="2">
    <source>
        <dbReference type="ARBA" id="ARBA00023125"/>
    </source>
</evidence>
<dbReference type="InterPro" id="IPR053876">
    <property type="entry name" value="Phage_int_M"/>
</dbReference>
<dbReference type="Pfam" id="PF00589">
    <property type="entry name" value="Phage_integrase"/>
    <property type="match status" value="1"/>
</dbReference>